<keyword evidence="4" id="KW-1185">Reference proteome</keyword>
<feature type="transmembrane region" description="Helical" evidence="1">
    <location>
        <begin position="120"/>
        <end position="145"/>
    </location>
</feature>
<feature type="domain" description="DUF6534" evidence="2">
    <location>
        <begin position="172"/>
        <end position="259"/>
    </location>
</feature>
<evidence type="ECO:0000256" key="1">
    <source>
        <dbReference type="SAM" id="Phobius"/>
    </source>
</evidence>
<keyword evidence="1" id="KW-1133">Transmembrane helix</keyword>
<keyword evidence="1" id="KW-0812">Transmembrane</keyword>
<evidence type="ECO:0000313" key="4">
    <source>
        <dbReference type="Proteomes" id="UP000076727"/>
    </source>
</evidence>
<keyword evidence="1" id="KW-0472">Membrane</keyword>
<evidence type="ECO:0000313" key="3">
    <source>
        <dbReference type="EMBL" id="KZT66298.1"/>
    </source>
</evidence>
<dbReference type="Pfam" id="PF20152">
    <property type="entry name" value="DUF6534"/>
    <property type="match status" value="1"/>
</dbReference>
<accession>A0A165MYZ3</accession>
<dbReference type="STRING" id="1314783.A0A165MYZ3"/>
<gene>
    <name evidence="3" type="ORF">DAEQUDRAFT_730415</name>
</gene>
<feature type="transmembrane region" description="Helical" evidence="1">
    <location>
        <begin position="15"/>
        <end position="37"/>
    </location>
</feature>
<organism evidence="3 4">
    <name type="scientific">Daedalea quercina L-15889</name>
    <dbReference type="NCBI Taxonomy" id="1314783"/>
    <lineage>
        <taxon>Eukaryota</taxon>
        <taxon>Fungi</taxon>
        <taxon>Dikarya</taxon>
        <taxon>Basidiomycota</taxon>
        <taxon>Agaricomycotina</taxon>
        <taxon>Agaricomycetes</taxon>
        <taxon>Polyporales</taxon>
        <taxon>Fomitopsis</taxon>
    </lineage>
</organism>
<sequence length="341" mass="37672">MTGLNLHLDPSIGCFFIGILFSIIFYGVTCAQVLFYVGEYSADRWWVKGLVASLFVLDTATTVADLDILWGYLVVNHSNPIVLAVLTNSFLVEYTLSAITVLLVQCYYMRNVWQFLQERWYRFPLTVIALVLALISCACSLASVYLGNIDRAVPGIFVKTKIPAALQTVSASVADTYITTSLTLILRGERTGFKHTETLIRKLTTYAINRGVLTTALQIGQLITYVSLPDTTFVWAIFHFVGCKAYVNSLLALLNARNHLRTHGTSGNSLSGLSAQEIALESLPKQNRQDRKSAWQRASRSAHSNVPTQALITLTTTKEVINDDGSPVLVEDQSPVANQGW</sequence>
<dbReference type="PANTHER" id="PTHR40465:SF1">
    <property type="entry name" value="DUF6534 DOMAIN-CONTAINING PROTEIN"/>
    <property type="match status" value="1"/>
</dbReference>
<feature type="transmembrane region" description="Helical" evidence="1">
    <location>
        <begin position="207"/>
        <end position="227"/>
    </location>
</feature>
<dbReference type="EMBL" id="KV429091">
    <property type="protein sequence ID" value="KZT66298.1"/>
    <property type="molecule type" value="Genomic_DNA"/>
</dbReference>
<evidence type="ECO:0000259" key="2">
    <source>
        <dbReference type="Pfam" id="PF20152"/>
    </source>
</evidence>
<protein>
    <recommendedName>
        <fullName evidence="2">DUF6534 domain-containing protein</fullName>
    </recommendedName>
</protein>
<dbReference type="InterPro" id="IPR045339">
    <property type="entry name" value="DUF6534"/>
</dbReference>
<feature type="transmembrane region" description="Helical" evidence="1">
    <location>
        <begin position="165"/>
        <end position="186"/>
    </location>
</feature>
<name>A0A165MYZ3_9APHY</name>
<feature type="transmembrane region" description="Helical" evidence="1">
    <location>
        <begin position="81"/>
        <end position="108"/>
    </location>
</feature>
<dbReference type="Proteomes" id="UP000076727">
    <property type="component" value="Unassembled WGS sequence"/>
</dbReference>
<feature type="transmembrane region" description="Helical" evidence="1">
    <location>
        <begin position="233"/>
        <end position="254"/>
    </location>
</feature>
<dbReference type="AlphaFoldDB" id="A0A165MYZ3"/>
<dbReference type="PANTHER" id="PTHR40465">
    <property type="entry name" value="CHROMOSOME 1, WHOLE GENOME SHOTGUN SEQUENCE"/>
    <property type="match status" value="1"/>
</dbReference>
<feature type="transmembrane region" description="Helical" evidence="1">
    <location>
        <begin position="49"/>
        <end position="75"/>
    </location>
</feature>
<dbReference type="OrthoDB" id="3063206at2759"/>
<proteinExistence type="predicted"/>
<reference evidence="3 4" key="1">
    <citation type="journal article" date="2016" name="Mol. Biol. Evol.">
        <title>Comparative Genomics of Early-Diverging Mushroom-Forming Fungi Provides Insights into the Origins of Lignocellulose Decay Capabilities.</title>
        <authorList>
            <person name="Nagy L.G."/>
            <person name="Riley R."/>
            <person name="Tritt A."/>
            <person name="Adam C."/>
            <person name="Daum C."/>
            <person name="Floudas D."/>
            <person name="Sun H."/>
            <person name="Yadav J.S."/>
            <person name="Pangilinan J."/>
            <person name="Larsson K.H."/>
            <person name="Matsuura K."/>
            <person name="Barry K."/>
            <person name="Labutti K."/>
            <person name="Kuo R."/>
            <person name="Ohm R.A."/>
            <person name="Bhattacharya S.S."/>
            <person name="Shirouzu T."/>
            <person name="Yoshinaga Y."/>
            <person name="Martin F.M."/>
            <person name="Grigoriev I.V."/>
            <person name="Hibbett D.S."/>
        </authorList>
    </citation>
    <scope>NUCLEOTIDE SEQUENCE [LARGE SCALE GENOMIC DNA]</scope>
    <source>
        <strain evidence="3 4">L-15889</strain>
    </source>
</reference>